<sequence>MSSLKFPGYPRKEIHSHPNGNCYMTVGIPGQFSAGAKKRTLADLSPTPLYSSPAVCQSSNSRPTDPGISNQQQCTLQALTGRCWKARGPREQFVTCWWDHMLCLERKP</sequence>
<evidence type="ECO:0000313" key="1">
    <source>
        <dbReference type="EMBL" id="KAJ8345140.1"/>
    </source>
</evidence>
<reference evidence="1" key="1">
    <citation type="journal article" date="2023" name="Science">
        <title>Genome structures resolve the early diversification of teleost fishes.</title>
        <authorList>
            <person name="Parey E."/>
            <person name="Louis A."/>
            <person name="Montfort J."/>
            <person name="Bouchez O."/>
            <person name="Roques C."/>
            <person name="Iampietro C."/>
            <person name="Lluch J."/>
            <person name="Castinel A."/>
            <person name="Donnadieu C."/>
            <person name="Desvignes T."/>
            <person name="Floi Bucao C."/>
            <person name="Jouanno E."/>
            <person name="Wen M."/>
            <person name="Mejri S."/>
            <person name="Dirks R."/>
            <person name="Jansen H."/>
            <person name="Henkel C."/>
            <person name="Chen W.J."/>
            <person name="Zahm M."/>
            <person name="Cabau C."/>
            <person name="Klopp C."/>
            <person name="Thompson A.W."/>
            <person name="Robinson-Rechavi M."/>
            <person name="Braasch I."/>
            <person name="Lecointre G."/>
            <person name="Bobe J."/>
            <person name="Postlethwait J.H."/>
            <person name="Berthelot C."/>
            <person name="Roest Crollius H."/>
            <person name="Guiguen Y."/>
        </authorList>
    </citation>
    <scope>NUCLEOTIDE SEQUENCE</scope>
    <source>
        <strain evidence="1">WJC10195</strain>
    </source>
</reference>
<gene>
    <name evidence="1" type="ORF">SKAU_G00293330</name>
</gene>
<organism evidence="1 2">
    <name type="scientific">Synaphobranchus kaupii</name>
    <name type="common">Kaup's arrowtooth eel</name>
    <dbReference type="NCBI Taxonomy" id="118154"/>
    <lineage>
        <taxon>Eukaryota</taxon>
        <taxon>Metazoa</taxon>
        <taxon>Chordata</taxon>
        <taxon>Craniata</taxon>
        <taxon>Vertebrata</taxon>
        <taxon>Euteleostomi</taxon>
        <taxon>Actinopterygii</taxon>
        <taxon>Neopterygii</taxon>
        <taxon>Teleostei</taxon>
        <taxon>Anguilliformes</taxon>
        <taxon>Synaphobranchidae</taxon>
        <taxon>Synaphobranchus</taxon>
    </lineage>
</organism>
<keyword evidence="2" id="KW-1185">Reference proteome</keyword>
<dbReference type="EMBL" id="JAINUF010000012">
    <property type="protein sequence ID" value="KAJ8345140.1"/>
    <property type="molecule type" value="Genomic_DNA"/>
</dbReference>
<name>A0A9Q1EU91_SYNKA</name>
<dbReference type="Proteomes" id="UP001152622">
    <property type="component" value="Chromosome 12"/>
</dbReference>
<evidence type="ECO:0000313" key="2">
    <source>
        <dbReference type="Proteomes" id="UP001152622"/>
    </source>
</evidence>
<protein>
    <submittedName>
        <fullName evidence="1">Uncharacterized protein</fullName>
    </submittedName>
</protein>
<accession>A0A9Q1EU91</accession>
<dbReference type="AlphaFoldDB" id="A0A9Q1EU91"/>
<comment type="caution">
    <text evidence="1">The sequence shown here is derived from an EMBL/GenBank/DDBJ whole genome shotgun (WGS) entry which is preliminary data.</text>
</comment>
<proteinExistence type="predicted"/>